<name>A0A699XRS5_TANCI</name>
<feature type="region of interest" description="Disordered" evidence="1">
    <location>
        <begin position="1"/>
        <end position="54"/>
    </location>
</feature>
<feature type="compositionally biased region" description="Basic residues" evidence="1">
    <location>
        <begin position="1"/>
        <end position="10"/>
    </location>
</feature>
<organism evidence="2">
    <name type="scientific">Tanacetum cinerariifolium</name>
    <name type="common">Dalmatian daisy</name>
    <name type="synonym">Chrysanthemum cinerariifolium</name>
    <dbReference type="NCBI Taxonomy" id="118510"/>
    <lineage>
        <taxon>Eukaryota</taxon>
        <taxon>Viridiplantae</taxon>
        <taxon>Streptophyta</taxon>
        <taxon>Embryophyta</taxon>
        <taxon>Tracheophyta</taxon>
        <taxon>Spermatophyta</taxon>
        <taxon>Magnoliopsida</taxon>
        <taxon>eudicotyledons</taxon>
        <taxon>Gunneridae</taxon>
        <taxon>Pentapetalae</taxon>
        <taxon>asterids</taxon>
        <taxon>campanulids</taxon>
        <taxon>Asterales</taxon>
        <taxon>Asteraceae</taxon>
        <taxon>Asteroideae</taxon>
        <taxon>Anthemideae</taxon>
        <taxon>Anthemidinae</taxon>
        <taxon>Tanacetum</taxon>
    </lineage>
</organism>
<proteinExistence type="predicted"/>
<feature type="non-terminal residue" evidence="2">
    <location>
        <position position="80"/>
    </location>
</feature>
<reference evidence="2" key="1">
    <citation type="journal article" date="2019" name="Sci. Rep.">
        <title>Draft genome of Tanacetum cinerariifolium, the natural source of mosquito coil.</title>
        <authorList>
            <person name="Yamashiro T."/>
            <person name="Shiraishi A."/>
            <person name="Satake H."/>
            <person name="Nakayama K."/>
        </authorList>
    </citation>
    <scope>NUCLEOTIDE SEQUENCE</scope>
</reference>
<gene>
    <name evidence="2" type="ORF">Tci_932615</name>
</gene>
<evidence type="ECO:0000313" key="2">
    <source>
        <dbReference type="EMBL" id="GFD60646.1"/>
    </source>
</evidence>
<feature type="non-terminal residue" evidence="2">
    <location>
        <position position="1"/>
    </location>
</feature>
<comment type="caution">
    <text evidence="2">The sequence shown here is derived from an EMBL/GenBank/DDBJ whole genome shotgun (WGS) entry which is preliminary data.</text>
</comment>
<feature type="compositionally biased region" description="Basic and acidic residues" evidence="1">
    <location>
        <begin position="12"/>
        <end position="24"/>
    </location>
</feature>
<dbReference type="EMBL" id="BKCJ011880566">
    <property type="protein sequence ID" value="GFD60646.1"/>
    <property type="molecule type" value="Genomic_DNA"/>
</dbReference>
<protein>
    <submittedName>
        <fullName evidence="2">Uncharacterized protein</fullName>
    </submittedName>
</protein>
<dbReference type="AlphaFoldDB" id="A0A699XRS5"/>
<evidence type="ECO:0000256" key="1">
    <source>
        <dbReference type="SAM" id="MobiDB-lite"/>
    </source>
</evidence>
<accession>A0A699XRS5</accession>
<sequence>FFRTGHHNGSHNRPDARQHPRPGDAAEEAQVARAGPRGARGRDKREARYAAQSAMDTDEELAIAMILTTTTPASLRAMML</sequence>